<dbReference type="RefSeq" id="WP_047943797.1">
    <property type="nucleotide sequence ID" value="NZ_CP053989.1"/>
</dbReference>
<sequence length="68" mass="7557">MKKQNSDQSTELAGRYYNPSDYEKKDQLSSGLATTHEQATDTYTEGEIGAVIDDVDGEDIEIGKNRTK</sequence>
<evidence type="ECO:0000256" key="1">
    <source>
        <dbReference type="SAM" id="MobiDB-lite"/>
    </source>
</evidence>
<feature type="compositionally biased region" description="Polar residues" evidence="1">
    <location>
        <begin position="1"/>
        <end position="11"/>
    </location>
</feature>
<dbReference type="Pfam" id="PF13217">
    <property type="entry name" value="DUF4025"/>
    <property type="match status" value="1"/>
</dbReference>
<evidence type="ECO:0000313" key="3">
    <source>
        <dbReference type="Proteomes" id="UP000036045"/>
    </source>
</evidence>
<dbReference type="InterPro" id="IPR025100">
    <property type="entry name" value="DUF4025"/>
</dbReference>
<keyword evidence="3" id="KW-1185">Reference proteome</keyword>
<evidence type="ECO:0008006" key="4">
    <source>
        <dbReference type="Google" id="ProtNLM"/>
    </source>
</evidence>
<accession>A0A0J1L4Q3</accession>
<gene>
    <name evidence="2" type="ORF">ABW02_18865</name>
</gene>
<feature type="compositionally biased region" description="Polar residues" evidence="1">
    <location>
        <begin position="28"/>
        <end position="43"/>
    </location>
</feature>
<reference evidence="2 3" key="1">
    <citation type="submission" date="2015-05" db="EMBL/GenBank/DDBJ databases">
        <title>Whole genome sequence and identification of bacterial endophytes from Costus igneus.</title>
        <authorList>
            <person name="Lee Y.P."/>
            <person name="Gan H.M."/>
            <person name="Eng W."/>
            <person name="Wheatley M.S."/>
            <person name="Caraballo A."/>
            <person name="Polter S."/>
            <person name="Savka M.A."/>
            <person name="Hudson A.O."/>
        </authorList>
    </citation>
    <scope>NUCLEOTIDE SEQUENCE [LARGE SCALE GENOMIC DNA]</scope>
    <source>
        <strain evidence="2 3">RIT379</strain>
    </source>
</reference>
<organism evidence="2 3">
    <name type="scientific">Niallia circulans</name>
    <name type="common">Bacillus circulans</name>
    <dbReference type="NCBI Taxonomy" id="1397"/>
    <lineage>
        <taxon>Bacteria</taxon>
        <taxon>Bacillati</taxon>
        <taxon>Bacillota</taxon>
        <taxon>Bacilli</taxon>
        <taxon>Bacillales</taxon>
        <taxon>Bacillaceae</taxon>
        <taxon>Niallia</taxon>
    </lineage>
</organism>
<dbReference type="Proteomes" id="UP000036045">
    <property type="component" value="Unassembled WGS sequence"/>
</dbReference>
<dbReference type="OrthoDB" id="2476089at2"/>
<feature type="region of interest" description="Disordered" evidence="1">
    <location>
        <begin position="1"/>
        <end position="47"/>
    </location>
</feature>
<dbReference type="EMBL" id="LDPH01000023">
    <property type="protein sequence ID" value="KLV23900.1"/>
    <property type="molecule type" value="Genomic_DNA"/>
</dbReference>
<evidence type="ECO:0000313" key="2">
    <source>
        <dbReference type="EMBL" id="KLV23900.1"/>
    </source>
</evidence>
<dbReference type="PATRIC" id="fig|1397.4.peg.2490"/>
<proteinExistence type="predicted"/>
<dbReference type="GeneID" id="56351114"/>
<protein>
    <recommendedName>
        <fullName evidence="4">DUF4025 domain-containing protein</fullName>
    </recommendedName>
</protein>
<name>A0A0J1L4Q3_NIACI</name>
<comment type="caution">
    <text evidence="2">The sequence shown here is derived from an EMBL/GenBank/DDBJ whole genome shotgun (WGS) entry which is preliminary data.</text>
</comment>
<dbReference type="AlphaFoldDB" id="A0A0J1L4Q3"/>